<organism evidence="2 3">
    <name type="scientific">Paraglomus brasilianum</name>
    <dbReference type="NCBI Taxonomy" id="144538"/>
    <lineage>
        <taxon>Eukaryota</taxon>
        <taxon>Fungi</taxon>
        <taxon>Fungi incertae sedis</taxon>
        <taxon>Mucoromycota</taxon>
        <taxon>Glomeromycotina</taxon>
        <taxon>Glomeromycetes</taxon>
        <taxon>Paraglomerales</taxon>
        <taxon>Paraglomeraceae</taxon>
        <taxon>Paraglomus</taxon>
    </lineage>
</organism>
<protein>
    <submittedName>
        <fullName evidence="2">7402_t:CDS:1</fullName>
    </submittedName>
</protein>
<dbReference type="SUPFAM" id="SSF48208">
    <property type="entry name" value="Six-hairpin glycosidases"/>
    <property type="match status" value="1"/>
</dbReference>
<name>A0A9N9GA67_9GLOM</name>
<gene>
    <name evidence="2" type="ORF">PBRASI_LOCUS6959</name>
</gene>
<dbReference type="Gene3D" id="1.50.10.10">
    <property type="match status" value="1"/>
</dbReference>
<dbReference type="EMBL" id="CAJVPI010000997">
    <property type="protein sequence ID" value="CAG8587770.1"/>
    <property type="molecule type" value="Genomic_DNA"/>
</dbReference>
<evidence type="ECO:0000313" key="3">
    <source>
        <dbReference type="Proteomes" id="UP000789739"/>
    </source>
</evidence>
<keyword evidence="3" id="KW-1185">Reference proteome</keyword>
<dbReference type="Pfam" id="PF00723">
    <property type="entry name" value="Glyco_hydro_15"/>
    <property type="match status" value="1"/>
</dbReference>
<reference evidence="2" key="1">
    <citation type="submission" date="2021-06" db="EMBL/GenBank/DDBJ databases">
        <authorList>
            <person name="Kallberg Y."/>
            <person name="Tangrot J."/>
            <person name="Rosling A."/>
        </authorList>
    </citation>
    <scope>NUCLEOTIDE SEQUENCE</scope>
    <source>
        <strain evidence="2">BR232B</strain>
    </source>
</reference>
<proteinExistence type="predicted"/>
<dbReference type="PANTHER" id="PTHR31616">
    <property type="entry name" value="TREHALASE"/>
    <property type="match status" value="1"/>
</dbReference>
<dbReference type="GO" id="GO:0004553">
    <property type="term" value="F:hydrolase activity, hydrolyzing O-glycosyl compounds"/>
    <property type="evidence" value="ECO:0007669"/>
    <property type="project" value="UniProtKB-ARBA"/>
</dbReference>
<dbReference type="OrthoDB" id="406733at2759"/>
<accession>A0A9N9GA67</accession>
<dbReference type="Proteomes" id="UP000789739">
    <property type="component" value="Unassembled WGS sequence"/>
</dbReference>
<comment type="caution">
    <text evidence="2">The sequence shown here is derived from an EMBL/GenBank/DDBJ whole genome shotgun (WGS) entry which is preliminary data.</text>
</comment>
<sequence length="381" mass="43876">ALALKLMTYEPTGAVVASPTFGLPEAIGGTRNWDYRYTWVRDSAFTFYALMRIGLTEEAKSYMEFMYKRCQDLNEDGSLNIMYSIDGDKELPEIELNHLEGYRGSRPVRIGNSAHNHIQLDIYGELLDAIYLYNKYGNPVSYDMWCIVSRLTNYVVNNWRRVDMGIWEIRGKQQHFTFSKIMCWVAVDRGLRLSEKRMFPCPDRNKWLETRNEIYEEVMTRAWNPELRMFSQSYESPSVLDSSLLIMPLVFFISPTDPRFLDTMNRILRSPGKGGLTANNFVYRYNTLVVEDGIGGQEGSFSMCTFWLIEALTRAGRFDKDKLGRAEVIFEKMIGFVNHLGLYSEEIAQSGEFLGNFPQAFTHIAFISGKSDRVQPGSCSE</sequence>
<dbReference type="InterPro" id="IPR008928">
    <property type="entry name" value="6-hairpin_glycosidase_sf"/>
</dbReference>
<dbReference type="GO" id="GO:0005975">
    <property type="term" value="P:carbohydrate metabolic process"/>
    <property type="evidence" value="ECO:0007669"/>
    <property type="project" value="InterPro"/>
</dbReference>
<dbReference type="InterPro" id="IPR012341">
    <property type="entry name" value="6hp_glycosidase-like_sf"/>
</dbReference>
<feature type="domain" description="GH15-like" evidence="1">
    <location>
        <begin position="2"/>
        <end position="368"/>
    </location>
</feature>
<evidence type="ECO:0000259" key="1">
    <source>
        <dbReference type="Pfam" id="PF00723"/>
    </source>
</evidence>
<feature type="non-terminal residue" evidence="2">
    <location>
        <position position="1"/>
    </location>
</feature>
<dbReference type="InterPro" id="IPR011613">
    <property type="entry name" value="GH15-like"/>
</dbReference>
<evidence type="ECO:0000313" key="2">
    <source>
        <dbReference type="EMBL" id="CAG8587770.1"/>
    </source>
</evidence>
<dbReference type="AlphaFoldDB" id="A0A9N9GA67"/>
<dbReference type="PANTHER" id="PTHR31616:SF0">
    <property type="entry name" value="GLUCAN 1,4-ALPHA-GLUCOSIDASE"/>
    <property type="match status" value="1"/>
</dbReference>